<gene>
    <name evidence="4" type="ORF">C5746_36895</name>
</gene>
<dbReference type="RefSeq" id="WP_114248004.1">
    <property type="nucleotide sequence ID" value="NZ_BMRN01000023.1"/>
</dbReference>
<dbReference type="Proteomes" id="UP000252698">
    <property type="component" value="Chromosome"/>
</dbReference>
<evidence type="ECO:0000256" key="2">
    <source>
        <dbReference type="ARBA" id="ARBA00023163"/>
    </source>
</evidence>
<accession>A0A2Z5JMR9</accession>
<evidence type="ECO:0000313" key="5">
    <source>
        <dbReference type="Proteomes" id="UP000252698"/>
    </source>
</evidence>
<protein>
    <recommendedName>
        <fullName evidence="3">Putative zinc-finger domain-containing protein</fullName>
    </recommendedName>
</protein>
<reference evidence="4 5" key="1">
    <citation type="journal article" date="2018" name="Front. Microbiol.">
        <title>Genome Sequencing of Streptomyces atratus SCSIOZH16 and Activation Production of Nocardamine via Metabolic Engineering.</title>
        <authorList>
            <person name="Li Y."/>
            <person name="Zhang C."/>
            <person name="Liu C."/>
            <person name="Ju J."/>
            <person name="Ma J."/>
        </authorList>
    </citation>
    <scope>NUCLEOTIDE SEQUENCE [LARGE SCALE GENOMIC DNA]</scope>
    <source>
        <strain evidence="4 5">SCSIO_ZH16</strain>
    </source>
</reference>
<dbReference type="Pfam" id="PF13490">
    <property type="entry name" value="zf-HC2"/>
    <property type="match status" value="1"/>
</dbReference>
<dbReference type="InterPro" id="IPR027383">
    <property type="entry name" value="Znf_put"/>
</dbReference>
<feature type="domain" description="Putative zinc-finger" evidence="3">
    <location>
        <begin position="10"/>
        <end position="42"/>
    </location>
</feature>
<dbReference type="Gene3D" id="1.10.10.1320">
    <property type="entry name" value="Anti-sigma factor, zinc-finger domain"/>
    <property type="match status" value="1"/>
</dbReference>
<dbReference type="EMBL" id="CP027306">
    <property type="protein sequence ID" value="AXE81598.1"/>
    <property type="molecule type" value="Genomic_DNA"/>
</dbReference>
<organism evidence="4 5">
    <name type="scientific">Streptomyces atratus</name>
    <dbReference type="NCBI Taxonomy" id="1893"/>
    <lineage>
        <taxon>Bacteria</taxon>
        <taxon>Bacillati</taxon>
        <taxon>Actinomycetota</taxon>
        <taxon>Actinomycetes</taxon>
        <taxon>Kitasatosporales</taxon>
        <taxon>Streptomycetaceae</taxon>
        <taxon>Streptomyces</taxon>
    </lineage>
</organism>
<name>A0A2Z5JMR9_STRAR</name>
<proteinExistence type="predicted"/>
<dbReference type="AlphaFoldDB" id="A0A2Z5JMR9"/>
<dbReference type="KEGG" id="sata:C5746_36895"/>
<evidence type="ECO:0000313" key="4">
    <source>
        <dbReference type="EMBL" id="AXE81598.1"/>
    </source>
</evidence>
<sequence length="65" mass="7063">MTADHGEGAHVRQSLGAYVLDALTADETRMVSRHLQSCDRCAADYMEVAEAVSLLALITVEDLLE</sequence>
<dbReference type="GeneID" id="95523906"/>
<dbReference type="InterPro" id="IPR041916">
    <property type="entry name" value="Anti_sigma_zinc_sf"/>
</dbReference>
<evidence type="ECO:0000256" key="1">
    <source>
        <dbReference type="ARBA" id="ARBA00023015"/>
    </source>
</evidence>
<keyword evidence="1" id="KW-0805">Transcription regulation</keyword>
<evidence type="ECO:0000259" key="3">
    <source>
        <dbReference type="Pfam" id="PF13490"/>
    </source>
</evidence>
<keyword evidence="2" id="KW-0804">Transcription</keyword>